<protein>
    <submittedName>
        <fullName evidence="2">Glyoxalase-like domain containing protein</fullName>
    </submittedName>
</protein>
<evidence type="ECO:0000313" key="2">
    <source>
        <dbReference type="EMBL" id="KGJ93937.1"/>
    </source>
</evidence>
<dbReference type="Pfam" id="PF18029">
    <property type="entry name" value="Glyoxalase_6"/>
    <property type="match status" value="1"/>
</dbReference>
<feature type="domain" description="VOC" evidence="1">
    <location>
        <begin position="1"/>
        <end position="125"/>
    </location>
</feature>
<organism evidence="2 3">
    <name type="scientific">Colwellia psychrerythraea</name>
    <name type="common">Vibrio psychroerythus</name>
    <dbReference type="NCBI Taxonomy" id="28229"/>
    <lineage>
        <taxon>Bacteria</taxon>
        <taxon>Pseudomonadati</taxon>
        <taxon>Pseudomonadota</taxon>
        <taxon>Gammaproteobacteria</taxon>
        <taxon>Alteromonadales</taxon>
        <taxon>Colwelliaceae</taxon>
        <taxon>Colwellia</taxon>
    </lineage>
</organism>
<dbReference type="EMBL" id="JQEC01000021">
    <property type="protein sequence ID" value="KGJ93937.1"/>
    <property type="molecule type" value="Genomic_DNA"/>
</dbReference>
<sequence length="125" mass="13884">MIKISISIDVSDMKQAEAFYIKALGCKKVRDQGAKMVVLAVDNCDIYLLEKEAGSKPLPTEKDINRDYGRHWTPIHLDFLCENVDELVEKIVKMGGLHEGGESGDWGSIAHCVDPFGNGFCIINE</sequence>
<proteinExistence type="predicted"/>
<dbReference type="InterPro" id="IPR037523">
    <property type="entry name" value="VOC_core"/>
</dbReference>
<dbReference type="RefSeq" id="WP_033082148.1">
    <property type="nucleotide sequence ID" value="NZ_JQEC01000021.1"/>
</dbReference>
<comment type="caution">
    <text evidence="2">The sequence shown here is derived from an EMBL/GenBank/DDBJ whole genome shotgun (WGS) entry which is preliminary data.</text>
</comment>
<gene>
    <name evidence="2" type="ORF">GAB14E_2492</name>
</gene>
<dbReference type="AlphaFoldDB" id="A0A099KVP4"/>
<evidence type="ECO:0000313" key="3">
    <source>
        <dbReference type="Proteomes" id="UP000029868"/>
    </source>
</evidence>
<dbReference type="PROSITE" id="PS51819">
    <property type="entry name" value="VOC"/>
    <property type="match status" value="1"/>
</dbReference>
<dbReference type="PATRIC" id="fig|28229.3.peg.2114"/>
<dbReference type="Gene3D" id="3.10.180.10">
    <property type="entry name" value="2,3-Dihydroxybiphenyl 1,2-Dioxygenase, domain 1"/>
    <property type="match status" value="1"/>
</dbReference>
<reference evidence="2 3" key="1">
    <citation type="submission" date="2014-08" db="EMBL/GenBank/DDBJ databases">
        <title>Genomic and Phenotypic Diversity of Colwellia psychrerythraea strains from Disparate Marine Basins.</title>
        <authorList>
            <person name="Techtmann S.M."/>
            <person name="Stelling S.C."/>
            <person name="Utturkar S.M."/>
            <person name="Alshibli N."/>
            <person name="Harris A."/>
            <person name="Brown S.D."/>
            <person name="Hazen T.C."/>
        </authorList>
    </citation>
    <scope>NUCLEOTIDE SEQUENCE [LARGE SCALE GENOMIC DNA]</scope>
    <source>
        <strain evidence="2 3">GAB14E</strain>
    </source>
</reference>
<accession>A0A099KVP4</accession>
<dbReference type="Proteomes" id="UP000029868">
    <property type="component" value="Unassembled WGS sequence"/>
</dbReference>
<dbReference type="SUPFAM" id="SSF54593">
    <property type="entry name" value="Glyoxalase/Bleomycin resistance protein/Dihydroxybiphenyl dioxygenase"/>
    <property type="match status" value="1"/>
</dbReference>
<name>A0A099KVP4_COLPS</name>
<evidence type="ECO:0000259" key="1">
    <source>
        <dbReference type="PROSITE" id="PS51819"/>
    </source>
</evidence>
<dbReference type="OrthoDB" id="793940at2"/>
<dbReference type="InterPro" id="IPR029068">
    <property type="entry name" value="Glyas_Bleomycin-R_OHBP_Dase"/>
</dbReference>
<dbReference type="InterPro" id="IPR041581">
    <property type="entry name" value="Glyoxalase_6"/>
</dbReference>